<evidence type="ECO:0000259" key="7">
    <source>
        <dbReference type="PROSITE" id="PS50113"/>
    </source>
</evidence>
<feature type="domain" description="Histidine kinase" evidence="6">
    <location>
        <begin position="162"/>
        <end position="377"/>
    </location>
</feature>
<dbReference type="PROSITE" id="PS50109">
    <property type="entry name" value="HIS_KIN"/>
    <property type="match status" value="1"/>
</dbReference>
<dbReference type="InterPro" id="IPR004358">
    <property type="entry name" value="Sig_transdc_His_kin-like_C"/>
</dbReference>
<organism evidence="8 9">
    <name type="scientific">Olleya sediminilitoris</name>
    <dbReference type="NCBI Taxonomy" id="2795739"/>
    <lineage>
        <taxon>Bacteria</taxon>
        <taxon>Pseudomonadati</taxon>
        <taxon>Bacteroidota</taxon>
        <taxon>Flavobacteriia</taxon>
        <taxon>Flavobacteriales</taxon>
        <taxon>Flavobacteriaceae</taxon>
    </lineage>
</organism>
<protein>
    <recommendedName>
        <fullName evidence="2">histidine kinase</fullName>
        <ecNumber evidence="2">2.7.13.3</ecNumber>
    </recommendedName>
</protein>
<dbReference type="Gene3D" id="3.30.450.20">
    <property type="entry name" value="PAS domain"/>
    <property type="match status" value="1"/>
</dbReference>
<feature type="domain" description="PAC" evidence="7">
    <location>
        <begin position="95"/>
        <end position="148"/>
    </location>
</feature>
<gene>
    <name evidence="8" type="ORF">JAO71_03065</name>
</gene>
<sequence>MSELIKGIGLNQNTSNFDLQKWKLALEISKVGIWDYNSDTDQISFTTPSKTIIGTQDNINFGKNATDWNDRVHPEDRQQYYQDFKDHLNGLKPLYENKHRVLHKDGSYRWILDRGKIIEKDKHGEASRIIGTHVDITEFAESEKKVEETLDLVVKQNNKLQNFAHIVTHNLKQHAGNFESLLGFYEEANTEDEKIEMLDYLKTLSKSLTKTINNLNEIVTVQSRKKNTENKLCICKEIDLILQELDYYIHEQKASIITEIKTDCFINFNTSYFQSITQNLITNSIKYRHKDRNPIIKISSKQVGNMVQIEFTDNGCGIDLDKFGKDIFGLYKTFHNNTDSEGVGLYLVKNQIEAFNGTIDIKSKVNIGTTFTIKIPN</sequence>
<evidence type="ECO:0000256" key="5">
    <source>
        <dbReference type="ARBA" id="ARBA00022777"/>
    </source>
</evidence>
<keyword evidence="5 8" id="KW-0418">Kinase</keyword>
<dbReference type="Proteomes" id="UP000605013">
    <property type="component" value="Unassembled WGS sequence"/>
</dbReference>
<keyword evidence="4" id="KW-0808">Transferase</keyword>
<keyword evidence="3" id="KW-0597">Phosphoprotein</keyword>
<dbReference type="SMART" id="SM00387">
    <property type="entry name" value="HATPase_c"/>
    <property type="match status" value="1"/>
</dbReference>
<dbReference type="InterPro" id="IPR052162">
    <property type="entry name" value="Sensor_kinase/Photoreceptor"/>
</dbReference>
<evidence type="ECO:0000256" key="4">
    <source>
        <dbReference type="ARBA" id="ARBA00022679"/>
    </source>
</evidence>
<dbReference type="Pfam" id="PF02518">
    <property type="entry name" value="HATPase_c"/>
    <property type="match status" value="1"/>
</dbReference>
<dbReference type="CDD" id="cd00130">
    <property type="entry name" value="PAS"/>
    <property type="match status" value="1"/>
</dbReference>
<evidence type="ECO:0000313" key="9">
    <source>
        <dbReference type="Proteomes" id="UP000605013"/>
    </source>
</evidence>
<evidence type="ECO:0000259" key="6">
    <source>
        <dbReference type="PROSITE" id="PS50109"/>
    </source>
</evidence>
<evidence type="ECO:0000256" key="3">
    <source>
        <dbReference type="ARBA" id="ARBA00022553"/>
    </source>
</evidence>
<evidence type="ECO:0000256" key="1">
    <source>
        <dbReference type="ARBA" id="ARBA00000085"/>
    </source>
</evidence>
<proteinExistence type="predicted"/>
<dbReference type="GO" id="GO:0016301">
    <property type="term" value="F:kinase activity"/>
    <property type="evidence" value="ECO:0007669"/>
    <property type="project" value="UniProtKB-KW"/>
</dbReference>
<dbReference type="SUPFAM" id="SSF55785">
    <property type="entry name" value="PYP-like sensor domain (PAS domain)"/>
    <property type="match status" value="1"/>
</dbReference>
<dbReference type="InterPro" id="IPR035965">
    <property type="entry name" value="PAS-like_dom_sf"/>
</dbReference>
<dbReference type="InterPro" id="IPR000700">
    <property type="entry name" value="PAS-assoc_C"/>
</dbReference>
<dbReference type="InterPro" id="IPR003594">
    <property type="entry name" value="HATPase_dom"/>
</dbReference>
<dbReference type="SUPFAM" id="SSF55874">
    <property type="entry name" value="ATPase domain of HSP90 chaperone/DNA topoisomerase II/histidine kinase"/>
    <property type="match status" value="1"/>
</dbReference>
<dbReference type="PANTHER" id="PTHR43304">
    <property type="entry name" value="PHYTOCHROME-LIKE PROTEIN CPH1"/>
    <property type="match status" value="1"/>
</dbReference>
<keyword evidence="9" id="KW-1185">Reference proteome</keyword>
<dbReference type="RefSeq" id="WP_202998757.1">
    <property type="nucleotide sequence ID" value="NZ_JAEMEF010000002.1"/>
</dbReference>
<dbReference type="InterPro" id="IPR013655">
    <property type="entry name" value="PAS_fold_3"/>
</dbReference>
<dbReference type="EMBL" id="JAEMEF010000002">
    <property type="protein sequence ID" value="MBL7558772.1"/>
    <property type="molecule type" value="Genomic_DNA"/>
</dbReference>
<dbReference type="PANTHER" id="PTHR43304:SF1">
    <property type="entry name" value="PAC DOMAIN-CONTAINING PROTEIN"/>
    <property type="match status" value="1"/>
</dbReference>
<evidence type="ECO:0000313" key="8">
    <source>
        <dbReference type="EMBL" id="MBL7558772.1"/>
    </source>
</evidence>
<comment type="caution">
    <text evidence="8">The sequence shown here is derived from an EMBL/GenBank/DDBJ whole genome shotgun (WGS) entry which is preliminary data.</text>
</comment>
<dbReference type="Pfam" id="PF08447">
    <property type="entry name" value="PAS_3"/>
    <property type="match status" value="1"/>
</dbReference>
<dbReference type="PRINTS" id="PR00344">
    <property type="entry name" value="BCTRLSENSOR"/>
</dbReference>
<comment type="catalytic activity">
    <reaction evidence="1">
        <text>ATP + protein L-histidine = ADP + protein N-phospho-L-histidine.</text>
        <dbReference type="EC" id="2.7.13.3"/>
    </reaction>
</comment>
<accession>A0ABS1WI26</accession>
<name>A0ABS1WI26_9FLAO</name>
<dbReference type="Gene3D" id="3.30.565.10">
    <property type="entry name" value="Histidine kinase-like ATPase, C-terminal domain"/>
    <property type="match status" value="1"/>
</dbReference>
<dbReference type="InterPro" id="IPR005467">
    <property type="entry name" value="His_kinase_dom"/>
</dbReference>
<dbReference type="EC" id="2.7.13.3" evidence="2"/>
<dbReference type="InterPro" id="IPR000014">
    <property type="entry name" value="PAS"/>
</dbReference>
<dbReference type="NCBIfam" id="TIGR00229">
    <property type="entry name" value="sensory_box"/>
    <property type="match status" value="1"/>
</dbReference>
<reference evidence="8 9" key="1">
    <citation type="submission" date="2020-12" db="EMBL/GenBank/DDBJ databases">
        <title>Olleya sediminilitoris sp. nov., isolated from a tidal flat.</title>
        <authorList>
            <person name="Park S."/>
            <person name="Yoon J.-H."/>
        </authorList>
    </citation>
    <scope>NUCLEOTIDE SEQUENCE [LARGE SCALE GENOMIC DNA]</scope>
    <source>
        <strain evidence="8 9">YSTF-M6</strain>
    </source>
</reference>
<dbReference type="SMART" id="SM00086">
    <property type="entry name" value="PAC"/>
    <property type="match status" value="1"/>
</dbReference>
<dbReference type="PROSITE" id="PS50113">
    <property type="entry name" value="PAC"/>
    <property type="match status" value="1"/>
</dbReference>
<dbReference type="InterPro" id="IPR036890">
    <property type="entry name" value="HATPase_C_sf"/>
</dbReference>
<dbReference type="InterPro" id="IPR001610">
    <property type="entry name" value="PAC"/>
</dbReference>
<evidence type="ECO:0000256" key="2">
    <source>
        <dbReference type="ARBA" id="ARBA00012438"/>
    </source>
</evidence>